<evidence type="ECO:0000313" key="3">
    <source>
        <dbReference type="EMBL" id="WEK35632.1"/>
    </source>
</evidence>
<dbReference type="CDD" id="cd02966">
    <property type="entry name" value="TlpA_like_family"/>
    <property type="match status" value="1"/>
</dbReference>
<dbReference type="PROSITE" id="PS51352">
    <property type="entry name" value="THIOREDOXIN_2"/>
    <property type="match status" value="1"/>
</dbReference>
<dbReference type="Proteomes" id="UP001220610">
    <property type="component" value="Chromosome"/>
</dbReference>
<reference evidence="3" key="1">
    <citation type="submission" date="2023-03" db="EMBL/GenBank/DDBJ databases">
        <title>Andean soil-derived lignocellulolytic bacterial consortium as a source of novel taxa and putative plastic-active enzymes.</title>
        <authorList>
            <person name="Diaz-Garcia L."/>
            <person name="Chuvochina M."/>
            <person name="Feuerriegel G."/>
            <person name="Bunk B."/>
            <person name="Sproer C."/>
            <person name="Streit W.R."/>
            <person name="Rodriguez L.M."/>
            <person name="Overmann J."/>
            <person name="Jimenez D.J."/>
        </authorList>
    </citation>
    <scope>NUCLEOTIDE SEQUENCE</scope>
    <source>
        <strain evidence="3">MAG 7</strain>
    </source>
</reference>
<sequence>MIRQMLTGAAMLLLTAPALQAQSKMNFRIYPQLVKQGDTMLIVYDPTGTELEGLAPVTGVATLYRNFNWETVELPMQMTDSGWISRYVAPPHTALISCRFSAGNKTDKGFRTNYGWMLMDSTGQKQEPGAYASWGLLRTKALRREMPNTVADSSVIEDFVGCFWLEKEVGRYPYLRNRYVYDYLRLLKASKKEKADTIIRMETARTLAQPDLSEEALSEVYWTYKDLLGERKKADSIAAIILQRFPKGQFAWDMAVYSNFTNFKADKDSAWKAFARQFPPAAHRFDNTEIARMYYPKMFRSVIYEDIHKSEHPSTRVLEAMLPHAPLLVLMDLYPHLVDFRLNDTHGKPVTAADVMPFSNLLIAEIEKGSTITAWPEARFYTAREWKEFMLQRFAGAYQTHASLLEQTGQPAEAKVWADKVNHLFRYRNATFNDIYTRILLKLGQEAAAYEYTIKSANENAVSLDMIAILKKQYVKKQGSEQGFDAYFEALKPKSQLEEQQAHIRASMIKKEIAPFLLESNKGGKVDLGKLKGKIVVLDFWATWCPPCKAAMPGMKLVSEKYKADKNVAFYFIATDETKPDYKAAIAKFLQEKNFDFNVLYDAKSPATGKLNDTFTRYGKTFGFSGIPLKMIIDADGKLRWYSVGYMGSTSALADEISYLIETLKAERS</sequence>
<dbReference type="PANTHER" id="PTHR42852:SF17">
    <property type="entry name" value="THIOREDOXIN-LIKE PROTEIN HI_1115"/>
    <property type="match status" value="1"/>
</dbReference>
<proteinExistence type="predicted"/>
<name>A0AAJ6BGV5_9BACT</name>
<evidence type="ECO:0000313" key="4">
    <source>
        <dbReference type="Proteomes" id="UP001220610"/>
    </source>
</evidence>
<evidence type="ECO:0000259" key="2">
    <source>
        <dbReference type="PROSITE" id="PS51352"/>
    </source>
</evidence>
<dbReference type="Pfam" id="PF08534">
    <property type="entry name" value="Redoxin"/>
    <property type="match status" value="1"/>
</dbReference>
<dbReference type="Gene3D" id="3.40.30.10">
    <property type="entry name" value="Glutaredoxin"/>
    <property type="match status" value="1"/>
</dbReference>
<dbReference type="PANTHER" id="PTHR42852">
    <property type="entry name" value="THIOL:DISULFIDE INTERCHANGE PROTEIN DSBE"/>
    <property type="match status" value="1"/>
</dbReference>
<evidence type="ECO:0000256" key="1">
    <source>
        <dbReference type="SAM" id="SignalP"/>
    </source>
</evidence>
<accession>A0AAJ6BGV5</accession>
<dbReference type="InterPro" id="IPR050553">
    <property type="entry name" value="Thioredoxin_ResA/DsbE_sf"/>
</dbReference>
<keyword evidence="1" id="KW-0732">Signal</keyword>
<feature type="domain" description="Thioredoxin" evidence="2">
    <location>
        <begin position="507"/>
        <end position="666"/>
    </location>
</feature>
<dbReference type="GO" id="GO:0016491">
    <property type="term" value="F:oxidoreductase activity"/>
    <property type="evidence" value="ECO:0007669"/>
    <property type="project" value="InterPro"/>
</dbReference>
<organism evidence="3 4">
    <name type="scientific">Candidatus Pseudobacter hemicellulosilyticus</name>
    <dbReference type="NCBI Taxonomy" id="3121375"/>
    <lineage>
        <taxon>Bacteria</taxon>
        <taxon>Pseudomonadati</taxon>
        <taxon>Bacteroidota</taxon>
        <taxon>Chitinophagia</taxon>
        <taxon>Chitinophagales</taxon>
        <taxon>Chitinophagaceae</taxon>
        <taxon>Pseudobacter</taxon>
    </lineage>
</organism>
<feature type="chain" id="PRO_5042492134" evidence="1">
    <location>
        <begin position="22"/>
        <end position="669"/>
    </location>
</feature>
<dbReference type="EMBL" id="CP119311">
    <property type="protein sequence ID" value="WEK35632.1"/>
    <property type="molecule type" value="Genomic_DNA"/>
</dbReference>
<dbReference type="InterPro" id="IPR013766">
    <property type="entry name" value="Thioredoxin_domain"/>
</dbReference>
<protein>
    <submittedName>
        <fullName evidence="3">TlpA disulfide reductase family protein</fullName>
    </submittedName>
</protein>
<gene>
    <name evidence="3" type="ORF">P0Y53_24365</name>
</gene>
<dbReference type="InterPro" id="IPR013740">
    <property type="entry name" value="Redoxin"/>
</dbReference>
<dbReference type="SUPFAM" id="SSF52833">
    <property type="entry name" value="Thioredoxin-like"/>
    <property type="match status" value="1"/>
</dbReference>
<feature type="signal peptide" evidence="1">
    <location>
        <begin position="1"/>
        <end position="21"/>
    </location>
</feature>
<dbReference type="AlphaFoldDB" id="A0AAJ6BGV5"/>
<dbReference type="InterPro" id="IPR036249">
    <property type="entry name" value="Thioredoxin-like_sf"/>
</dbReference>